<dbReference type="InterPro" id="IPR010730">
    <property type="entry name" value="HET"/>
</dbReference>
<evidence type="ECO:0000256" key="1">
    <source>
        <dbReference type="SAM" id="MobiDB-lite"/>
    </source>
</evidence>
<evidence type="ECO:0000313" key="4">
    <source>
        <dbReference type="Proteomes" id="UP001147733"/>
    </source>
</evidence>
<reference evidence="3" key="2">
    <citation type="journal article" date="2023" name="IMA Fungus">
        <title>Comparative genomic study of the Penicillium genus elucidates a diverse pangenome and 15 lateral gene transfer events.</title>
        <authorList>
            <person name="Petersen C."/>
            <person name="Sorensen T."/>
            <person name="Nielsen M.R."/>
            <person name="Sondergaard T.E."/>
            <person name="Sorensen J.L."/>
            <person name="Fitzpatrick D.A."/>
            <person name="Frisvad J.C."/>
            <person name="Nielsen K.L."/>
        </authorList>
    </citation>
    <scope>NUCLEOTIDE SEQUENCE</scope>
    <source>
        <strain evidence="3">IBT 23319</strain>
    </source>
</reference>
<feature type="region of interest" description="Disordered" evidence="1">
    <location>
        <begin position="32"/>
        <end position="87"/>
    </location>
</feature>
<accession>A0A9W9NCW9</accession>
<dbReference type="Pfam" id="PF06985">
    <property type="entry name" value="HET"/>
    <property type="match status" value="1"/>
</dbReference>
<gene>
    <name evidence="3" type="ORF">N7469_011171</name>
</gene>
<dbReference type="OrthoDB" id="5362512at2759"/>
<dbReference type="PANTHER" id="PTHR33112:SF16">
    <property type="entry name" value="HETEROKARYON INCOMPATIBILITY DOMAIN-CONTAINING PROTEIN"/>
    <property type="match status" value="1"/>
</dbReference>
<reference evidence="3" key="1">
    <citation type="submission" date="2022-11" db="EMBL/GenBank/DDBJ databases">
        <authorList>
            <person name="Petersen C."/>
        </authorList>
    </citation>
    <scope>NUCLEOTIDE SEQUENCE</scope>
    <source>
        <strain evidence="3">IBT 23319</strain>
    </source>
</reference>
<dbReference type="GeneID" id="81389243"/>
<dbReference type="RefSeq" id="XP_056495140.1">
    <property type="nucleotide sequence ID" value="XM_056650076.1"/>
</dbReference>
<name>A0A9W9NCW9_PENCI</name>
<feature type="compositionally biased region" description="Basic and acidic residues" evidence="1">
    <location>
        <begin position="67"/>
        <end position="79"/>
    </location>
</feature>
<dbReference type="Proteomes" id="UP001147733">
    <property type="component" value="Unassembled WGS sequence"/>
</dbReference>
<comment type="caution">
    <text evidence="3">The sequence shown here is derived from an EMBL/GenBank/DDBJ whole genome shotgun (WGS) entry which is preliminary data.</text>
</comment>
<dbReference type="PANTHER" id="PTHR33112">
    <property type="entry name" value="DOMAIN PROTEIN, PUTATIVE-RELATED"/>
    <property type="match status" value="1"/>
</dbReference>
<evidence type="ECO:0000313" key="3">
    <source>
        <dbReference type="EMBL" id="KAJ5217546.1"/>
    </source>
</evidence>
<proteinExistence type="predicted"/>
<protein>
    <submittedName>
        <fullName evidence="3">HET-domain-containing protein</fullName>
    </submittedName>
</protein>
<sequence length="661" mass="74211">MSSRFQVVDPTHALLIERSSRVDDGLVKGGYTEVKVRGEANSPAGEEENNEEERRGQAIAIQPEKPSSQDESKINSKESDSDEDTNGVQQGACDGCNYLYMEPGNLLRTEAYKIKRGRARGCPCCTFLDLGMKEFYGSWDTFAQKPNGGKNRNVIFLPTKSALQVAISGSAMNDQCLLDFYTLNDSQDVVLYEPTPNEKARYACLSYCWGGSQPLQLQQSNLAEMKTRILWGSLPKTYQDAVYATRALGIDFLWIDSLCIIQDMSADWHRGANVMADIYGNSTITLTATSAPNCDTGFLHGREAKFLRVLLNIKGRSGDTSTSIFIRPSYDHSQFGFGKSTGNDTVPLRGRAWAFQEYLLSPRSLQFGTTEMVWECKEHLKCECRAGFQDAEPPQPIYRHAKAQYHNFISKGSRDLETFHEFWQTLVREYTSKDLTHKSDLLIALAGVGKQIGDALHLEFCAGLWVPRSTREAHRLYPTIESQSWLSKYWGQGLAWRTVYCTPGQRPPRHRAPTWSWASVDHSHGVIYSVKVTDSMIIVLDVRCEQDLTGASHGYLDVVGLIFPATLHRIRADGSELSLIVERNGGRIPVYPDVKDEGVDGETVYCLILGKATDRLMMLVLRKGEGGKYRRLGTTGSNQKAPTRYRFFSPWNPMQGIFRIL</sequence>
<keyword evidence="4" id="KW-1185">Reference proteome</keyword>
<dbReference type="EMBL" id="JAPQKT010000010">
    <property type="protein sequence ID" value="KAJ5217546.1"/>
    <property type="molecule type" value="Genomic_DNA"/>
</dbReference>
<dbReference type="AlphaFoldDB" id="A0A9W9NCW9"/>
<evidence type="ECO:0000259" key="2">
    <source>
        <dbReference type="Pfam" id="PF06985"/>
    </source>
</evidence>
<organism evidence="3 4">
    <name type="scientific">Penicillium citrinum</name>
    <dbReference type="NCBI Taxonomy" id="5077"/>
    <lineage>
        <taxon>Eukaryota</taxon>
        <taxon>Fungi</taxon>
        <taxon>Dikarya</taxon>
        <taxon>Ascomycota</taxon>
        <taxon>Pezizomycotina</taxon>
        <taxon>Eurotiomycetes</taxon>
        <taxon>Eurotiomycetidae</taxon>
        <taxon>Eurotiales</taxon>
        <taxon>Aspergillaceae</taxon>
        <taxon>Penicillium</taxon>
    </lineage>
</organism>
<feature type="domain" description="Heterokaryon incompatibility" evidence="2">
    <location>
        <begin position="202"/>
        <end position="357"/>
    </location>
</feature>